<evidence type="ECO:0000256" key="6">
    <source>
        <dbReference type="ARBA" id="ARBA00022842"/>
    </source>
</evidence>
<comment type="cofactor">
    <cofactor evidence="1">
        <name>Mg(2+)</name>
        <dbReference type="ChEBI" id="CHEBI:18420"/>
    </cofactor>
</comment>
<dbReference type="EMBL" id="KI396637">
    <property type="protein sequence ID" value="ERM96948.1"/>
    <property type="molecule type" value="Genomic_DNA"/>
</dbReference>
<reference evidence="10" key="1">
    <citation type="journal article" date="2013" name="Science">
        <title>The Amborella genome and the evolution of flowering plants.</title>
        <authorList>
            <consortium name="Amborella Genome Project"/>
        </authorList>
    </citation>
    <scope>NUCLEOTIDE SEQUENCE [LARGE SCALE GENOMIC DNA]</scope>
</reference>
<dbReference type="UniPathway" id="UPA00109">
    <property type="reaction ID" value="UER00182"/>
</dbReference>
<evidence type="ECO:0000256" key="7">
    <source>
        <dbReference type="SAM" id="SignalP"/>
    </source>
</evidence>
<name>W1NN08_AMBTC</name>
<dbReference type="GO" id="GO:0006002">
    <property type="term" value="P:fructose 6-phosphate metabolic process"/>
    <property type="evidence" value="ECO:0007669"/>
    <property type="project" value="InterPro"/>
</dbReference>
<evidence type="ECO:0000256" key="1">
    <source>
        <dbReference type="ARBA" id="ARBA00001946"/>
    </source>
</evidence>
<keyword evidence="10" id="KW-1185">Reference proteome</keyword>
<feature type="chain" id="PRO_5004806711" description="Phosphofructokinase domain-containing protein" evidence="7">
    <location>
        <begin position="20"/>
        <end position="304"/>
    </location>
</feature>
<dbReference type="GO" id="GO:0003872">
    <property type="term" value="F:6-phosphofructokinase activity"/>
    <property type="evidence" value="ECO:0000318"/>
    <property type="project" value="GO_Central"/>
</dbReference>
<dbReference type="InterPro" id="IPR000023">
    <property type="entry name" value="Phosphofructokinase_dom"/>
</dbReference>
<sequence>MNSPTQWFQLLTNPLPSLCLPLTFAMLRSIAHCISSHPLFTTTQYPIALSDSCMNLKVGVAHLRITFSVVVIAFNKQWGVTLFIFRLFVESHRNLALLPINVVAPSLVLQEEVYIRGGDGTQTGASVIYKEIERRGLKVSVAGIPKTVDNDIAVIDKSFGFDTAVEEAQRAINAAHVEAGRIDNGLGIVNLMGHYCGFIAMYATLASRDVDCCLIPESPFYLEREGGLFDFIEKQLKENGHMVIVLVEGAGQELVAKSMRAVDQTDASGIQLLLDVGLWHAQNVKHYLFVHCSSISKSWACKLL</sequence>
<dbReference type="eggNOG" id="KOG2440">
    <property type="taxonomic scope" value="Eukaryota"/>
</dbReference>
<dbReference type="PRINTS" id="PR00476">
    <property type="entry name" value="PHFRCTKINASE"/>
</dbReference>
<dbReference type="GO" id="GO:0005737">
    <property type="term" value="C:cytoplasm"/>
    <property type="evidence" value="ECO:0000318"/>
    <property type="project" value="GO_Central"/>
</dbReference>
<proteinExistence type="predicted"/>
<dbReference type="Proteomes" id="UP000017836">
    <property type="component" value="Unassembled WGS sequence"/>
</dbReference>
<dbReference type="PANTHER" id="PTHR45770">
    <property type="entry name" value="ATP-DEPENDENT 6-PHOSPHOFRUCTOKINASE 1"/>
    <property type="match status" value="1"/>
</dbReference>
<gene>
    <name evidence="9" type="ORF">AMTR_s00074p00151240</name>
</gene>
<keyword evidence="3" id="KW-0808">Transferase</keyword>
<dbReference type="InterPro" id="IPR022953">
    <property type="entry name" value="ATP_PFK"/>
</dbReference>
<dbReference type="STRING" id="13333.W1NN08"/>
<evidence type="ECO:0000313" key="10">
    <source>
        <dbReference type="Proteomes" id="UP000017836"/>
    </source>
</evidence>
<evidence type="ECO:0000256" key="5">
    <source>
        <dbReference type="ARBA" id="ARBA00022777"/>
    </source>
</evidence>
<dbReference type="Gene3D" id="3.40.50.460">
    <property type="entry name" value="Phosphofructokinase domain"/>
    <property type="match status" value="1"/>
</dbReference>
<dbReference type="Pfam" id="PF00365">
    <property type="entry name" value="PFK"/>
    <property type="match status" value="1"/>
</dbReference>
<dbReference type="Gramene" id="ERM96948">
    <property type="protein sequence ID" value="ERM96948"/>
    <property type="gene ID" value="AMTR_s00074p00151240"/>
</dbReference>
<dbReference type="SUPFAM" id="SSF53784">
    <property type="entry name" value="Phosphofructokinase"/>
    <property type="match status" value="1"/>
</dbReference>
<dbReference type="InterPro" id="IPR035966">
    <property type="entry name" value="PKF_sf"/>
</dbReference>
<evidence type="ECO:0000256" key="2">
    <source>
        <dbReference type="ARBA" id="ARBA00022533"/>
    </source>
</evidence>
<keyword evidence="4" id="KW-0479">Metal-binding</keyword>
<protein>
    <recommendedName>
        <fullName evidence="8">Phosphofructokinase domain-containing protein</fullName>
    </recommendedName>
</protein>
<organism evidence="9 10">
    <name type="scientific">Amborella trichopoda</name>
    <dbReference type="NCBI Taxonomy" id="13333"/>
    <lineage>
        <taxon>Eukaryota</taxon>
        <taxon>Viridiplantae</taxon>
        <taxon>Streptophyta</taxon>
        <taxon>Embryophyta</taxon>
        <taxon>Tracheophyta</taxon>
        <taxon>Spermatophyta</taxon>
        <taxon>Magnoliopsida</taxon>
        <taxon>Amborellales</taxon>
        <taxon>Amborellaceae</taxon>
        <taxon>Amborella</taxon>
    </lineage>
</organism>
<keyword evidence="2" id="KW-0021">Allosteric enzyme</keyword>
<feature type="signal peptide" evidence="7">
    <location>
        <begin position="1"/>
        <end position="19"/>
    </location>
</feature>
<dbReference type="InterPro" id="IPR050929">
    <property type="entry name" value="PFKA"/>
</dbReference>
<dbReference type="AlphaFoldDB" id="W1NN08"/>
<dbReference type="GO" id="GO:0046872">
    <property type="term" value="F:metal ion binding"/>
    <property type="evidence" value="ECO:0007669"/>
    <property type="project" value="UniProtKB-KW"/>
</dbReference>
<dbReference type="HOGENOM" id="CLU_916280_0_0_1"/>
<keyword evidence="6" id="KW-0460">Magnesium</keyword>
<accession>W1NN08</accession>
<evidence type="ECO:0000256" key="4">
    <source>
        <dbReference type="ARBA" id="ARBA00022723"/>
    </source>
</evidence>
<feature type="domain" description="Phosphofructokinase" evidence="8">
    <location>
        <begin position="114"/>
        <end position="255"/>
    </location>
</feature>
<evidence type="ECO:0000256" key="3">
    <source>
        <dbReference type="ARBA" id="ARBA00022679"/>
    </source>
</evidence>
<evidence type="ECO:0000259" key="8">
    <source>
        <dbReference type="Pfam" id="PF00365"/>
    </source>
</evidence>
<evidence type="ECO:0000313" key="9">
    <source>
        <dbReference type="EMBL" id="ERM96948.1"/>
    </source>
</evidence>
<keyword evidence="5" id="KW-0418">Kinase</keyword>
<keyword evidence="7" id="KW-0732">Signal</keyword>